<proteinExistence type="predicted"/>
<name>A0ABZ0TV59_9SPHI</name>
<reference evidence="1 2" key="1">
    <citation type="submission" date="2023-11" db="EMBL/GenBank/DDBJ databases">
        <title>Analysis of the Genomes of Mucilaginibacter gossypii cycad 4 and M. sabulilitoris SNA2: microbes with the potential for plant growth promotion.</title>
        <authorList>
            <person name="Hirsch A.M."/>
            <person name="Humm E."/>
            <person name="Rubbi M."/>
            <person name="Del Vecchio G."/>
            <person name="Ha S.M."/>
            <person name="Pellegrini M."/>
            <person name="Gunsalus R.P."/>
        </authorList>
    </citation>
    <scope>NUCLEOTIDE SEQUENCE [LARGE SCALE GENOMIC DNA]</scope>
    <source>
        <strain evidence="1 2">SNA2</strain>
    </source>
</reference>
<gene>
    <name evidence="1" type="ORF">SNE25_09105</name>
</gene>
<keyword evidence="2" id="KW-1185">Reference proteome</keyword>
<evidence type="ECO:0008006" key="3">
    <source>
        <dbReference type="Google" id="ProtNLM"/>
    </source>
</evidence>
<organism evidence="1 2">
    <name type="scientific">Mucilaginibacter sabulilitoris</name>
    <dbReference type="NCBI Taxonomy" id="1173583"/>
    <lineage>
        <taxon>Bacteria</taxon>
        <taxon>Pseudomonadati</taxon>
        <taxon>Bacteroidota</taxon>
        <taxon>Sphingobacteriia</taxon>
        <taxon>Sphingobacteriales</taxon>
        <taxon>Sphingobacteriaceae</taxon>
        <taxon>Mucilaginibacter</taxon>
    </lineage>
</organism>
<accession>A0ABZ0TV59</accession>
<evidence type="ECO:0000313" key="1">
    <source>
        <dbReference type="EMBL" id="WPU95674.1"/>
    </source>
</evidence>
<sequence length="115" mass="13494">MRLLMIDGNPSYYSVAKVLNKRCRQFEYPQFTSNGQVVTKSVEKNLQMGELLPEIILMDFNRLDFKGWNFFKYFQQTKKRVLETTVIYLLSSSVSFDGQGNDKHYPFVKSTLQDC</sequence>
<evidence type="ECO:0000313" key="2">
    <source>
        <dbReference type="Proteomes" id="UP001324380"/>
    </source>
</evidence>
<protein>
    <recommendedName>
        <fullName evidence="3">Response regulatory domain-containing protein</fullName>
    </recommendedName>
</protein>
<dbReference type="EMBL" id="CP139558">
    <property type="protein sequence ID" value="WPU95674.1"/>
    <property type="molecule type" value="Genomic_DNA"/>
</dbReference>
<dbReference type="RefSeq" id="WP_321564780.1">
    <property type="nucleotide sequence ID" value="NZ_CP139558.1"/>
</dbReference>
<dbReference type="Proteomes" id="UP001324380">
    <property type="component" value="Chromosome"/>
</dbReference>